<proteinExistence type="predicted"/>
<organism evidence="1 2">
    <name type="scientific">Uruburuella suis</name>
    <dbReference type="NCBI Taxonomy" id="252130"/>
    <lineage>
        <taxon>Bacteria</taxon>
        <taxon>Pseudomonadati</taxon>
        <taxon>Pseudomonadota</taxon>
        <taxon>Betaproteobacteria</taxon>
        <taxon>Neisseriales</taxon>
        <taxon>Neisseriaceae</taxon>
        <taxon>Uruburuella</taxon>
    </lineage>
</organism>
<reference evidence="1 2" key="1">
    <citation type="submission" date="2019-03" db="EMBL/GenBank/DDBJ databases">
        <title>Genomic Encyclopedia of Type Strains, Phase IV (KMG-IV): sequencing the most valuable type-strain genomes for metagenomic binning, comparative biology and taxonomic classification.</title>
        <authorList>
            <person name="Goeker M."/>
        </authorList>
    </citation>
    <scope>NUCLEOTIDE SEQUENCE [LARGE SCALE GENOMIC DNA]</scope>
    <source>
        <strain evidence="1 2">DSM 17474</strain>
    </source>
</reference>
<comment type="caution">
    <text evidence="1">The sequence shown here is derived from an EMBL/GenBank/DDBJ whole genome shotgun (WGS) entry which is preliminary data.</text>
</comment>
<evidence type="ECO:0000313" key="1">
    <source>
        <dbReference type="EMBL" id="TCP07368.1"/>
    </source>
</evidence>
<protein>
    <recommendedName>
        <fullName evidence="3">Alpha/beta hydrolase family protein</fullName>
    </recommendedName>
</protein>
<dbReference type="Proteomes" id="UP000294721">
    <property type="component" value="Unassembled WGS sequence"/>
</dbReference>
<evidence type="ECO:0008006" key="3">
    <source>
        <dbReference type="Google" id="ProtNLM"/>
    </source>
</evidence>
<accession>A0ABY2BZU3</accession>
<gene>
    <name evidence="1" type="ORF">EV680_10890</name>
</gene>
<dbReference type="RefSeq" id="WP_279387852.1">
    <property type="nucleotide sequence ID" value="NZ_CP091507.1"/>
</dbReference>
<evidence type="ECO:0000313" key="2">
    <source>
        <dbReference type="Proteomes" id="UP000294721"/>
    </source>
</evidence>
<name>A0ABY2BZU3_9NEIS</name>
<dbReference type="EMBL" id="SLXE01000008">
    <property type="protein sequence ID" value="TCP07368.1"/>
    <property type="molecule type" value="Genomic_DNA"/>
</dbReference>
<sequence>MMAARMNPRKTITLDASHASLASRPQEVAAFIVEAANAVSA</sequence>
<keyword evidence="2" id="KW-1185">Reference proteome</keyword>